<proteinExistence type="predicted"/>
<feature type="domain" description="RING-type" evidence="8">
    <location>
        <begin position="19"/>
        <end position="58"/>
    </location>
</feature>
<dbReference type="PANTHER" id="PTHR10825:SF29">
    <property type="entry name" value="POLYCOMB GROUP RING FINGER PROTEIN 1"/>
    <property type="match status" value="1"/>
</dbReference>
<feature type="region of interest" description="Disordered" evidence="7">
    <location>
        <begin position="328"/>
        <end position="386"/>
    </location>
</feature>
<keyword evidence="4" id="KW-0862">Zinc</keyword>
<keyword evidence="5" id="KW-0539">Nucleus</keyword>
<comment type="subcellular location">
    <subcellularLocation>
        <location evidence="1">Nucleus</location>
    </subcellularLocation>
</comment>
<sequence length="386" mass="42966">MSLFTARTKLSSLNGHLICGLCGGYLIDATVLTECVHVFCRSCILKYLAEHKVCPLCQSLIQETRPGQALQPDVALQRIVYKLVPGLLRTEMKRLADFCASVSEESEQVTGNMAVSELIKDQPSDTSSSGFCYPPLPTALGTRSLSKSPSALPSSQIAWKSSAHNRLPSSVAFLVGEQEFLSITLTHLRNIPEQQSHELNSSEDYGHSSVPLDIFKDSKKNHRFSPFPAIAQNVSDTELSESIHLLCPSMVTIGTLHHLLLAKYQLDPGRQIVDLYLNGECLEPSHSLREIAFLYAFPARRQRMCLGFIFGDACVAWWGRPMPRLERPSQKDHSDLHQNGWSASQSHRSSTSPYSLDNQSTRQRARSISGESCRVEVRQKPKRTSL</sequence>
<dbReference type="GO" id="GO:0000122">
    <property type="term" value="P:negative regulation of transcription by RNA polymerase II"/>
    <property type="evidence" value="ECO:0007669"/>
    <property type="project" value="TreeGrafter"/>
</dbReference>
<protein>
    <recommendedName>
        <fullName evidence="8">RING-type domain-containing protein</fullName>
    </recommendedName>
</protein>
<evidence type="ECO:0000256" key="4">
    <source>
        <dbReference type="ARBA" id="ARBA00022833"/>
    </source>
</evidence>
<feature type="compositionally biased region" description="Polar residues" evidence="7">
    <location>
        <begin position="337"/>
        <end position="362"/>
    </location>
</feature>
<evidence type="ECO:0000256" key="7">
    <source>
        <dbReference type="SAM" id="MobiDB-lite"/>
    </source>
</evidence>
<dbReference type="EMBL" id="CAXLJL010000689">
    <property type="protein sequence ID" value="CAL5140051.1"/>
    <property type="molecule type" value="Genomic_DNA"/>
</dbReference>
<evidence type="ECO:0000256" key="3">
    <source>
        <dbReference type="ARBA" id="ARBA00022771"/>
    </source>
</evidence>
<comment type="caution">
    <text evidence="9">The sequence shown here is derived from an EMBL/GenBank/DDBJ whole genome shotgun (WGS) entry which is preliminary data.</text>
</comment>
<keyword evidence="2" id="KW-0479">Metal-binding</keyword>
<evidence type="ECO:0000259" key="8">
    <source>
        <dbReference type="PROSITE" id="PS50089"/>
    </source>
</evidence>
<dbReference type="Proteomes" id="UP001497525">
    <property type="component" value="Unassembled WGS sequence"/>
</dbReference>
<name>A0AAV2TVT6_CALDB</name>
<evidence type="ECO:0000256" key="2">
    <source>
        <dbReference type="ARBA" id="ARBA00022723"/>
    </source>
</evidence>
<evidence type="ECO:0000313" key="9">
    <source>
        <dbReference type="EMBL" id="CAL5140051.1"/>
    </source>
</evidence>
<keyword evidence="3 6" id="KW-0863">Zinc-finger</keyword>
<dbReference type="Gene3D" id="3.30.40.10">
    <property type="entry name" value="Zinc/RING finger domain, C3HC4 (zinc finger)"/>
    <property type="match status" value="1"/>
</dbReference>
<dbReference type="PROSITE" id="PS50089">
    <property type="entry name" value="ZF_RING_2"/>
    <property type="match status" value="1"/>
</dbReference>
<gene>
    <name evidence="9" type="ORF">CDAUBV1_LOCUS15221</name>
</gene>
<dbReference type="InterPro" id="IPR013083">
    <property type="entry name" value="Znf_RING/FYVE/PHD"/>
</dbReference>
<dbReference type="Gene3D" id="3.10.20.90">
    <property type="entry name" value="Phosphatidylinositol 3-kinase Catalytic Subunit, Chain A, domain 1"/>
    <property type="match status" value="1"/>
</dbReference>
<organism evidence="9 10">
    <name type="scientific">Calicophoron daubneyi</name>
    <name type="common">Rumen fluke</name>
    <name type="synonym">Paramphistomum daubneyi</name>
    <dbReference type="NCBI Taxonomy" id="300641"/>
    <lineage>
        <taxon>Eukaryota</taxon>
        <taxon>Metazoa</taxon>
        <taxon>Spiralia</taxon>
        <taxon>Lophotrochozoa</taxon>
        <taxon>Platyhelminthes</taxon>
        <taxon>Trematoda</taxon>
        <taxon>Digenea</taxon>
        <taxon>Plagiorchiida</taxon>
        <taxon>Pronocephalata</taxon>
        <taxon>Paramphistomoidea</taxon>
        <taxon>Paramphistomidae</taxon>
        <taxon>Calicophoron</taxon>
    </lineage>
</organism>
<dbReference type="InterPro" id="IPR001841">
    <property type="entry name" value="Znf_RING"/>
</dbReference>
<dbReference type="PANTHER" id="PTHR10825">
    <property type="entry name" value="RING FINGER DOMAIN-CONTAINING, POLYCOMB GROUP COMPONENT"/>
    <property type="match status" value="1"/>
</dbReference>
<evidence type="ECO:0000313" key="10">
    <source>
        <dbReference type="Proteomes" id="UP001497525"/>
    </source>
</evidence>
<dbReference type="GO" id="GO:1990841">
    <property type="term" value="F:promoter-specific chromatin binding"/>
    <property type="evidence" value="ECO:0007669"/>
    <property type="project" value="TreeGrafter"/>
</dbReference>
<dbReference type="FunFam" id="3.30.40.10:FF:000122">
    <property type="entry name" value="polycomb group RING finger protein 1"/>
    <property type="match status" value="1"/>
</dbReference>
<reference evidence="9" key="1">
    <citation type="submission" date="2024-06" db="EMBL/GenBank/DDBJ databases">
        <authorList>
            <person name="Liu X."/>
            <person name="Lenzi L."/>
            <person name="Haldenby T S."/>
            <person name="Uol C."/>
        </authorList>
    </citation>
    <scope>NUCLEOTIDE SEQUENCE</scope>
</reference>
<dbReference type="InterPro" id="IPR017907">
    <property type="entry name" value="Znf_RING_CS"/>
</dbReference>
<dbReference type="AlphaFoldDB" id="A0AAV2TVT6"/>
<evidence type="ECO:0000256" key="6">
    <source>
        <dbReference type="PROSITE-ProRule" id="PRU00175"/>
    </source>
</evidence>
<dbReference type="Pfam" id="PF13923">
    <property type="entry name" value="zf-C3HC4_2"/>
    <property type="match status" value="1"/>
</dbReference>
<dbReference type="SMART" id="SM00184">
    <property type="entry name" value="RING"/>
    <property type="match status" value="1"/>
</dbReference>
<dbReference type="PROSITE" id="PS00518">
    <property type="entry name" value="ZF_RING_1"/>
    <property type="match status" value="1"/>
</dbReference>
<dbReference type="GO" id="GO:0008270">
    <property type="term" value="F:zinc ion binding"/>
    <property type="evidence" value="ECO:0007669"/>
    <property type="project" value="UniProtKB-KW"/>
</dbReference>
<evidence type="ECO:0000256" key="1">
    <source>
        <dbReference type="ARBA" id="ARBA00004123"/>
    </source>
</evidence>
<dbReference type="GO" id="GO:0035102">
    <property type="term" value="C:PRC1 complex"/>
    <property type="evidence" value="ECO:0007669"/>
    <property type="project" value="TreeGrafter"/>
</dbReference>
<evidence type="ECO:0000256" key="5">
    <source>
        <dbReference type="ARBA" id="ARBA00023242"/>
    </source>
</evidence>
<dbReference type="SUPFAM" id="SSF57850">
    <property type="entry name" value="RING/U-box"/>
    <property type="match status" value="1"/>
</dbReference>
<accession>A0AAV2TVT6</accession>